<name>A0ACC0BBT3_CATRO</name>
<dbReference type="Proteomes" id="UP001060085">
    <property type="component" value="Linkage Group LG03"/>
</dbReference>
<sequence length="1099" mass="123951">MEMSVGLIAGSHQRNELVFIRRDEDSSPRRRLQQQSTQNCRICGDEVGFTPDGEPFVGCNECAFPICRTCYDYERREGSQVCPRCKTRLKRLKGCTRVEGDEEEDDIDDVENEFNFLGYAVGSSTRWDDGLTGELFHGSYSSSLDGDRQPNPDQIPLLTYGQMIDSEIPPESHALVPSAMGPGGENGGIGSRKIRSSPFTDPSITLRNRSLDPSKDLSAYGYGSIAWKERMEAWKQKQGKLQMDIDSKDLDNDGDGPDLPLMDEARKPLSRKIPLPSSQINPYRIIIIIRLIVLGFFFHYRLTHPVENAYPLWLVSVICEIWFAVSWILDQFPKWLPIERETYLDRLSLRYEKEGKPSQLSPIDIFVSTVDPSKEPPIVTANTVLSILAVDYPVDKVSCYVSDDGAAMLTFAALSETSEFAKKWVPFCKKFNIEPRAPEWYFAQKIDYLKDKVLTSFIRERRAMKREYEEFKVRINALVARAQKVPEDGWSMQDGTSWPGNDVRDHPGMIQVFLGQNGGYDMDGNELPQLVYVSREKRPGFNHHKKAGAMNALVRVSAVLTNAPFVLNLDCDHYISNSKALREAMCFMMDPLLGKRVCYVQFPQRFDGIDRNDRYANRNTVFFDINMKGLDGIQGPIYVGTGCVFRRQAFYGYDAPKKKKSPLRTCNCWPKWCCCGWCLTGTKKKKKTNKQKPALKQKSSHADEAGIVLATFEGTTEGSEGIKNEKFVVMSEQKLEKKFGQSPVFVASTLLENGGIIKGADPALLLKEAIHVISCAYEDKTDWGKEVGWIYGSVTEDILTGFKMHCHGWRSIYCVPASPAFKGSAPINLSDRLHQVLRWALGSIEIFLSRHCPLWYGYGGGLKWLERLSYINATVYPLTSLPLLAYCTLPAVCLLTGKFIIPELSNTASLWFLGLFLCIFATSILEMRWSGVRIDEWWRNEQFWVIGGVSAHLFALFQGLLKVIAGVDTDFTVTSKAGDDDEFSELYALKWTTLLIPPTTLLLLNLIGVVAGVADAINNGYQSWGLLFGKLFFSFWVIVHLYPFLKGLLGRHNRTPTIVIVWSIMLASIFSLLWVRIDPFVSKTTGPILEECGLDCSSL</sequence>
<reference evidence="2" key="1">
    <citation type="journal article" date="2023" name="Nat. Plants">
        <title>Single-cell RNA sequencing provides a high-resolution roadmap for understanding the multicellular compartmentation of specialized metabolism.</title>
        <authorList>
            <person name="Sun S."/>
            <person name="Shen X."/>
            <person name="Li Y."/>
            <person name="Li Y."/>
            <person name="Wang S."/>
            <person name="Li R."/>
            <person name="Zhang H."/>
            <person name="Shen G."/>
            <person name="Guo B."/>
            <person name="Wei J."/>
            <person name="Xu J."/>
            <person name="St-Pierre B."/>
            <person name="Chen S."/>
            <person name="Sun C."/>
        </authorList>
    </citation>
    <scope>NUCLEOTIDE SEQUENCE [LARGE SCALE GENOMIC DNA]</scope>
</reference>
<evidence type="ECO:0000313" key="1">
    <source>
        <dbReference type="EMBL" id="KAI5670094.1"/>
    </source>
</evidence>
<keyword evidence="2" id="KW-1185">Reference proteome</keyword>
<comment type="caution">
    <text evidence="1">The sequence shown here is derived from an EMBL/GenBank/DDBJ whole genome shotgun (WGS) entry which is preliminary data.</text>
</comment>
<accession>A0ACC0BBT3</accession>
<evidence type="ECO:0000313" key="2">
    <source>
        <dbReference type="Proteomes" id="UP001060085"/>
    </source>
</evidence>
<dbReference type="EMBL" id="CM044703">
    <property type="protein sequence ID" value="KAI5670094.1"/>
    <property type="molecule type" value="Genomic_DNA"/>
</dbReference>
<proteinExistence type="predicted"/>
<gene>
    <name evidence="1" type="ORF">M9H77_10458</name>
</gene>
<organism evidence="1 2">
    <name type="scientific">Catharanthus roseus</name>
    <name type="common">Madagascar periwinkle</name>
    <name type="synonym">Vinca rosea</name>
    <dbReference type="NCBI Taxonomy" id="4058"/>
    <lineage>
        <taxon>Eukaryota</taxon>
        <taxon>Viridiplantae</taxon>
        <taxon>Streptophyta</taxon>
        <taxon>Embryophyta</taxon>
        <taxon>Tracheophyta</taxon>
        <taxon>Spermatophyta</taxon>
        <taxon>Magnoliopsida</taxon>
        <taxon>eudicotyledons</taxon>
        <taxon>Gunneridae</taxon>
        <taxon>Pentapetalae</taxon>
        <taxon>asterids</taxon>
        <taxon>lamiids</taxon>
        <taxon>Gentianales</taxon>
        <taxon>Apocynaceae</taxon>
        <taxon>Rauvolfioideae</taxon>
        <taxon>Vinceae</taxon>
        <taxon>Catharanthinae</taxon>
        <taxon>Catharanthus</taxon>
    </lineage>
</organism>
<protein>
    <submittedName>
        <fullName evidence="1">Uncharacterized protein</fullName>
    </submittedName>
</protein>